<feature type="region of interest" description="Disordered" evidence="2">
    <location>
        <begin position="365"/>
        <end position="428"/>
    </location>
</feature>
<gene>
    <name evidence="3" type="ORF">AV274_5507</name>
</gene>
<dbReference type="OrthoDB" id="428159at2759"/>
<reference evidence="3 4" key="1">
    <citation type="submission" date="2016-05" db="EMBL/GenBank/DDBJ databases">
        <title>Nuclear genome of Blastocystis sp. subtype 1 NandII.</title>
        <authorList>
            <person name="Gentekaki E."/>
            <person name="Curtis B."/>
            <person name="Stairs C."/>
            <person name="Eme L."/>
            <person name="Herman E."/>
            <person name="Klimes V."/>
            <person name="Arias M.C."/>
            <person name="Elias M."/>
            <person name="Hilliou F."/>
            <person name="Klute M."/>
            <person name="Malik S.-B."/>
            <person name="Pightling A."/>
            <person name="Rachubinski R."/>
            <person name="Salas D."/>
            <person name="Schlacht A."/>
            <person name="Suga H."/>
            <person name="Archibald J."/>
            <person name="Ball S.G."/>
            <person name="Clark G."/>
            <person name="Dacks J."/>
            <person name="Van Der Giezen M."/>
            <person name="Tsaousis A."/>
            <person name="Roger A."/>
        </authorList>
    </citation>
    <scope>NUCLEOTIDE SEQUENCE [LARGE SCALE GENOMIC DNA]</scope>
    <source>
        <strain evidence="4">ATCC 50177 / NandII</strain>
    </source>
</reference>
<dbReference type="AlphaFoldDB" id="A0A196S9K9"/>
<comment type="similarity">
    <text evidence="1">Belongs to the VPS13 family.</text>
</comment>
<proteinExistence type="inferred from homology"/>
<protein>
    <submittedName>
        <fullName evidence="3">Vacuolar protein sorting-associated protein 13</fullName>
    </submittedName>
</protein>
<evidence type="ECO:0000256" key="2">
    <source>
        <dbReference type="SAM" id="MobiDB-lite"/>
    </source>
</evidence>
<accession>A0A196S9K9</accession>
<dbReference type="EMBL" id="LXWW01000511">
    <property type="protein sequence ID" value="OAO12782.1"/>
    <property type="molecule type" value="Genomic_DNA"/>
</dbReference>
<comment type="caution">
    <text evidence="3">The sequence shown here is derived from an EMBL/GenBank/DDBJ whole genome shotgun (WGS) entry which is preliminary data.</text>
</comment>
<organism evidence="3 4">
    <name type="scientific">Blastocystis sp. subtype 1 (strain ATCC 50177 / NandII)</name>
    <dbReference type="NCBI Taxonomy" id="478820"/>
    <lineage>
        <taxon>Eukaryota</taxon>
        <taxon>Sar</taxon>
        <taxon>Stramenopiles</taxon>
        <taxon>Bigyra</taxon>
        <taxon>Opalozoa</taxon>
        <taxon>Opalinata</taxon>
        <taxon>Blastocystidae</taxon>
        <taxon>Blastocystis</taxon>
    </lineage>
</organism>
<evidence type="ECO:0000313" key="3">
    <source>
        <dbReference type="EMBL" id="OAO12782.1"/>
    </source>
</evidence>
<dbReference type="GO" id="GO:0045053">
    <property type="term" value="P:protein retention in Golgi apparatus"/>
    <property type="evidence" value="ECO:0007669"/>
    <property type="project" value="TreeGrafter"/>
</dbReference>
<keyword evidence="4" id="KW-1185">Reference proteome</keyword>
<dbReference type="InterPro" id="IPR026847">
    <property type="entry name" value="VPS13"/>
</dbReference>
<dbReference type="Proteomes" id="UP000078348">
    <property type="component" value="Unassembled WGS sequence"/>
</dbReference>
<sequence length="588" mass="62022">MESQEEGRTANDWCISVGVSWSEEKAEEEVMAWSARVALKGLQLSVVDAAPREILLVTVDQIVGECGVFETGRRCFRGRVHALQVDNQLAATAMPVLLRCADAQTDSLQAVVVTRAHPSVLFVEYADVLCQEVKVSVDSAAVAAVTGFVRALPLQLFDAPDARSLALLRRHALFRRPVTLPSTKGASVVFLQAVSVSPVLISVTTHINARMALGGSLGGSLLPGVAAFTPVEALLDSLGGFLGTVDNAQLTLDRFAARNLLLEPPGAGPRTLGALREAGAAAAVPRGGLHLGAGQPRGPAAERRVGHARLLPGALPRAGQRRRGLRDGRRARRAVAAAERVVRDAELGGPHRELHRRRAVLDDAERRLRRQPLRRPQRARVRREGGRAGALPRHGGRRDEERAGGRAGRHGPRAGGTSGEARHGSAGRHFVRDRLAEGRGAARGHGAARAAGAVRVPRRRADALLRVPGARPGVLPAVQRPVVLRPARRLSGARGGLSRGRAVADTAARGAAAPRGHAGVGCGVRGRGVGHDGIQRAGDQVLRGAAHGGVALLRHRHLGAAAAGGLQGGRALRRLPADSQHRRALWRA</sequence>
<feature type="compositionally biased region" description="Basic residues" evidence="2">
    <location>
        <begin position="367"/>
        <end position="381"/>
    </location>
</feature>
<evidence type="ECO:0000256" key="1">
    <source>
        <dbReference type="ARBA" id="ARBA00006545"/>
    </source>
</evidence>
<evidence type="ECO:0000313" key="4">
    <source>
        <dbReference type="Proteomes" id="UP000078348"/>
    </source>
</evidence>
<dbReference type="PANTHER" id="PTHR16166">
    <property type="entry name" value="VACUOLAR PROTEIN SORTING-ASSOCIATED PROTEIN VPS13"/>
    <property type="match status" value="1"/>
</dbReference>
<name>A0A196S9K9_BLAHN</name>
<dbReference type="PANTHER" id="PTHR16166:SF93">
    <property type="entry name" value="INTERMEMBRANE LIPID TRANSFER PROTEIN VPS13"/>
    <property type="match status" value="1"/>
</dbReference>
<dbReference type="GO" id="GO:0006623">
    <property type="term" value="P:protein targeting to vacuole"/>
    <property type="evidence" value="ECO:0007669"/>
    <property type="project" value="TreeGrafter"/>
</dbReference>